<evidence type="ECO:0000256" key="6">
    <source>
        <dbReference type="ARBA" id="ARBA00023295"/>
    </source>
</evidence>
<keyword evidence="4 10" id="KW-0378">Hydrolase</keyword>
<keyword evidence="3 8" id="KW-0479">Metal-binding</keyword>
<dbReference type="InterPro" id="IPR006047">
    <property type="entry name" value="GH13_cat_dom"/>
</dbReference>
<dbReference type="InterPro" id="IPR017853">
    <property type="entry name" value="GH"/>
</dbReference>
<dbReference type="EMBL" id="DYWQ01000080">
    <property type="protein sequence ID" value="HJF45165.1"/>
    <property type="molecule type" value="Genomic_DNA"/>
</dbReference>
<accession>A0A921GE95</accession>
<dbReference type="SUPFAM" id="SSF51011">
    <property type="entry name" value="Glycosyl hydrolase domain"/>
    <property type="match status" value="1"/>
</dbReference>
<evidence type="ECO:0000256" key="2">
    <source>
        <dbReference type="ARBA" id="ARBA00008061"/>
    </source>
</evidence>
<dbReference type="PANTHER" id="PTHR43447">
    <property type="entry name" value="ALPHA-AMYLASE"/>
    <property type="match status" value="1"/>
</dbReference>
<evidence type="ECO:0000256" key="1">
    <source>
        <dbReference type="ARBA" id="ARBA00001913"/>
    </source>
</evidence>
<dbReference type="GO" id="GO:0005509">
    <property type="term" value="F:calcium ion binding"/>
    <property type="evidence" value="ECO:0007669"/>
    <property type="project" value="InterPro"/>
</dbReference>
<gene>
    <name evidence="10" type="ORF">K8U72_05190</name>
</gene>
<sequence length="507" mass="56832">MTNGTMLQGFSWYLPADGSHWRRIAEQAADFAYQGITAVWLPPAYKAEKGAEDVGYGVYDTYDLGEFDQKGSVRTKYGTRAEYEAAVRALQASGIQALADIVLNQRLGADGCEDVVAREVQSNNREVVLGDAQTISAWTRFDFPGRAGAYSDFTWDWTCFHGVDWDDRAKRKAIFLFDGKHWDSAVDRTENANYDYLMGADVDVNDQRVFDELVRWGCWYVDACGLDGFRLDALKHIDRGFYLRWLDAVRRHAGKELFTVGEYWGRTADELAAYLGEEKALSLFDVPLHYNLYRASCSNGDVDLSKIFSGTLVERDPVHAVTFAENHDTQPGQALQSFVQTWFKPAAYALILLREAGYPCVFYGDLYGMPNDGNIPAVLELPLLMEIRRRFAYGAQHDFLDAPDVIGWTREGDAEHEGSGMAVVLTDRDGGEKRMFVGAGHAGETWACVVGEQDDVVVGDDGWATFRTLGGRLSVYLPEKTADALENDRQLHRIAREIAADTEEMRL</sequence>
<feature type="domain" description="Glycosyl hydrolase family 13 catalytic" evidence="9">
    <location>
        <begin position="4"/>
        <end position="392"/>
    </location>
</feature>
<evidence type="ECO:0000256" key="4">
    <source>
        <dbReference type="ARBA" id="ARBA00022801"/>
    </source>
</evidence>
<feature type="active site" description="Proton donor" evidence="7">
    <location>
        <position position="262"/>
    </location>
</feature>
<keyword evidence="6 10" id="KW-0326">Glycosidase</keyword>
<dbReference type="GO" id="GO:0004556">
    <property type="term" value="F:alpha-amylase activity"/>
    <property type="evidence" value="ECO:0007669"/>
    <property type="project" value="UniProtKB-EC"/>
</dbReference>
<comment type="similarity">
    <text evidence="2">Belongs to the glycosyl hydrolase 13 family.</text>
</comment>
<reference evidence="10" key="1">
    <citation type="journal article" date="2021" name="PeerJ">
        <title>Extensive microbial diversity within the chicken gut microbiome revealed by metagenomics and culture.</title>
        <authorList>
            <person name="Gilroy R."/>
            <person name="Ravi A."/>
            <person name="Getino M."/>
            <person name="Pursley I."/>
            <person name="Horton D.L."/>
            <person name="Alikhan N.F."/>
            <person name="Baker D."/>
            <person name="Gharbi K."/>
            <person name="Hall N."/>
            <person name="Watson M."/>
            <person name="Adriaenssens E.M."/>
            <person name="Foster-Nyarko E."/>
            <person name="Jarju S."/>
            <person name="Secka A."/>
            <person name="Antonio M."/>
            <person name="Oren A."/>
            <person name="Chaudhuri R.R."/>
            <person name="La Ragione R."/>
            <person name="Hildebrand F."/>
            <person name="Pallen M.J."/>
        </authorList>
    </citation>
    <scope>NUCLEOTIDE SEQUENCE</scope>
    <source>
        <strain evidence="10">CHK124-7917</strain>
    </source>
</reference>
<dbReference type="CDD" id="cd11318">
    <property type="entry name" value="AmyAc_bac_fung_AmyA"/>
    <property type="match status" value="1"/>
</dbReference>
<comment type="caution">
    <text evidence="10">The sequence shown here is derived from an EMBL/GenBank/DDBJ whole genome shotgun (WGS) entry which is preliminary data.</text>
</comment>
<dbReference type="PIRSF" id="PIRSF001021">
    <property type="entry name" value="Alph-amls_thrmst"/>
    <property type="match status" value="1"/>
</dbReference>
<dbReference type="Pfam" id="PF00128">
    <property type="entry name" value="Alpha-amylase"/>
    <property type="match status" value="1"/>
</dbReference>
<organism evidence="10 11">
    <name type="scientific">Thermophilibacter provencensis</name>
    <dbReference type="NCBI Taxonomy" id="1852386"/>
    <lineage>
        <taxon>Bacteria</taxon>
        <taxon>Bacillati</taxon>
        <taxon>Actinomycetota</taxon>
        <taxon>Coriobacteriia</taxon>
        <taxon>Coriobacteriales</taxon>
        <taxon>Atopobiaceae</taxon>
        <taxon>Thermophilibacter</taxon>
    </lineage>
</organism>
<dbReference type="GO" id="GO:0005975">
    <property type="term" value="P:carbohydrate metabolic process"/>
    <property type="evidence" value="ECO:0007669"/>
    <property type="project" value="InterPro"/>
</dbReference>
<feature type="binding site" evidence="8">
    <location>
        <position position="404"/>
    </location>
    <ligand>
        <name>Ca(2+)</name>
        <dbReference type="ChEBI" id="CHEBI:29108"/>
        <label>3</label>
    </ligand>
</feature>
<feature type="binding site" evidence="8">
    <location>
        <position position="183"/>
    </location>
    <ligand>
        <name>Ca(2+)</name>
        <dbReference type="ChEBI" id="CHEBI:29108"/>
        <label>2</label>
    </ligand>
</feature>
<dbReference type="NCBIfam" id="NF006969">
    <property type="entry name" value="PRK09441.1-2"/>
    <property type="match status" value="1"/>
</dbReference>
<dbReference type="InterPro" id="IPR013776">
    <property type="entry name" value="A-amylase_thermo"/>
</dbReference>
<evidence type="ECO:0000256" key="8">
    <source>
        <dbReference type="PIRSR" id="PIRSR001021-2"/>
    </source>
</evidence>
<protein>
    <submittedName>
        <fullName evidence="10">Alpha-amylase</fullName>
        <ecNumber evidence="10">3.2.1.1</ecNumber>
    </submittedName>
</protein>
<dbReference type="SUPFAM" id="SSF51445">
    <property type="entry name" value="(Trans)glycosidases"/>
    <property type="match status" value="1"/>
</dbReference>
<evidence type="ECO:0000313" key="11">
    <source>
        <dbReference type="Proteomes" id="UP000697330"/>
    </source>
</evidence>
<reference evidence="10" key="2">
    <citation type="submission" date="2021-09" db="EMBL/GenBank/DDBJ databases">
        <authorList>
            <person name="Gilroy R."/>
        </authorList>
    </citation>
    <scope>NUCLEOTIDE SEQUENCE</scope>
    <source>
        <strain evidence="10">CHK124-7917</strain>
    </source>
</reference>
<feature type="binding site" evidence="8">
    <location>
        <position position="300"/>
    </location>
    <ligand>
        <name>Ca(2+)</name>
        <dbReference type="ChEBI" id="CHEBI:29108"/>
        <label>3</label>
    </ligand>
</feature>
<dbReference type="AlphaFoldDB" id="A0A921GE95"/>
<dbReference type="EC" id="3.2.1.1" evidence="10"/>
<keyword evidence="8" id="KW-0106">Calcium</keyword>
<evidence type="ECO:0000256" key="7">
    <source>
        <dbReference type="PIRSR" id="PIRSR001021-1"/>
    </source>
</evidence>
<dbReference type="Gene3D" id="2.60.40.1180">
    <property type="entry name" value="Golgi alpha-mannosidase II"/>
    <property type="match status" value="1"/>
</dbReference>
<dbReference type="Gene3D" id="3.20.20.80">
    <property type="entry name" value="Glycosidases"/>
    <property type="match status" value="1"/>
</dbReference>
<feature type="binding site" evidence="8">
    <location>
        <position position="203"/>
    </location>
    <ligand>
        <name>Ca(2+)</name>
        <dbReference type="ChEBI" id="CHEBI:29108"/>
        <label>2</label>
    </ligand>
</feature>
<dbReference type="SMART" id="SM00642">
    <property type="entry name" value="Aamy"/>
    <property type="match status" value="1"/>
</dbReference>
<evidence type="ECO:0000313" key="10">
    <source>
        <dbReference type="EMBL" id="HJF45165.1"/>
    </source>
</evidence>
<feature type="binding site" evidence="8">
    <location>
        <position position="195"/>
    </location>
    <ligand>
        <name>Ca(2+)</name>
        <dbReference type="ChEBI" id="CHEBI:29108"/>
        <label>1</label>
    </ligand>
</feature>
<evidence type="ECO:0000256" key="5">
    <source>
        <dbReference type="ARBA" id="ARBA00023277"/>
    </source>
</evidence>
<proteinExistence type="inferred from homology"/>
<feature type="binding site" evidence="8">
    <location>
        <position position="427"/>
    </location>
    <ligand>
        <name>Ca(2+)</name>
        <dbReference type="ChEBI" id="CHEBI:29108"/>
        <label>3</label>
    </ligand>
</feature>
<feature type="binding site" evidence="8">
    <location>
        <position position="236"/>
    </location>
    <ligand>
        <name>Ca(2+)</name>
        <dbReference type="ChEBI" id="CHEBI:29108"/>
        <label>1</label>
    </ligand>
</feature>
<evidence type="ECO:0000259" key="9">
    <source>
        <dbReference type="SMART" id="SM00642"/>
    </source>
</evidence>
<feature type="binding site" evidence="8">
    <location>
        <position position="201"/>
    </location>
    <ligand>
        <name>Ca(2+)</name>
        <dbReference type="ChEBI" id="CHEBI:29108"/>
        <label>1</label>
    </ligand>
</feature>
<dbReference type="RefSeq" id="WP_274959014.1">
    <property type="nucleotide sequence ID" value="NZ_DYWQ01000080.1"/>
</dbReference>
<feature type="binding site" evidence="8">
    <location>
        <position position="104"/>
    </location>
    <ligand>
        <name>Ca(2+)</name>
        <dbReference type="ChEBI" id="CHEBI:29108"/>
        <label>1</label>
    </ligand>
</feature>
<keyword evidence="5" id="KW-0119">Carbohydrate metabolism</keyword>
<dbReference type="InterPro" id="IPR013780">
    <property type="entry name" value="Glyco_hydro_b"/>
</dbReference>
<feature type="active site" description="Nucleophile" evidence="7">
    <location>
        <position position="232"/>
    </location>
</feature>
<dbReference type="Proteomes" id="UP000697330">
    <property type="component" value="Unassembled WGS sequence"/>
</dbReference>
<dbReference type="Gene3D" id="2.40.30.140">
    <property type="match status" value="1"/>
</dbReference>
<evidence type="ECO:0000256" key="3">
    <source>
        <dbReference type="ARBA" id="ARBA00022723"/>
    </source>
</evidence>
<dbReference type="NCBIfam" id="NF006968">
    <property type="entry name" value="PRK09441.1-1"/>
    <property type="match status" value="1"/>
</dbReference>
<comment type="cofactor">
    <cofactor evidence="1">
        <name>Ca(2+)</name>
        <dbReference type="ChEBI" id="CHEBI:29108"/>
    </cofactor>
</comment>
<name>A0A921GE95_9ACTN</name>